<dbReference type="InterPro" id="IPR004872">
    <property type="entry name" value="Lipoprotein_NlpA"/>
</dbReference>
<dbReference type="PANTHER" id="PTHR30429">
    <property type="entry name" value="D-METHIONINE-BINDING LIPOPROTEIN METQ"/>
    <property type="match status" value="1"/>
</dbReference>
<dbReference type="CDD" id="cd13597">
    <property type="entry name" value="PBP2_lipoprotein_Tp32"/>
    <property type="match status" value="1"/>
</dbReference>
<dbReference type="Gene3D" id="3.40.190.10">
    <property type="entry name" value="Periplasmic binding protein-like II"/>
    <property type="match status" value="2"/>
</dbReference>
<keyword evidence="4" id="KW-0564">Palmitate</keyword>
<evidence type="ECO:0000256" key="1">
    <source>
        <dbReference type="ARBA" id="ARBA00004635"/>
    </source>
</evidence>
<evidence type="ECO:0000256" key="5">
    <source>
        <dbReference type="ARBA" id="ARBA00023288"/>
    </source>
</evidence>
<gene>
    <name evidence="8" type="ORF">LN736_10865</name>
</gene>
<evidence type="ECO:0000313" key="9">
    <source>
        <dbReference type="Proteomes" id="UP001165422"/>
    </source>
</evidence>
<dbReference type="RefSeq" id="WP_179977558.1">
    <property type="nucleotide sequence ID" value="NZ_JAJJPB010000013.1"/>
</dbReference>
<comment type="caution">
    <text evidence="8">The sequence shown here is derived from an EMBL/GenBank/DDBJ whole genome shotgun (WGS) entry which is preliminary data.</text>
</comment>
<dbReference type="PROSITE" id="PS51257">
    <property type="entry name" value="PROKAR_LIPOPROTEIN"/>
    <property type="match status" value="1"/>
</dbReference>
<evidence type="ECO:0000256" key="3">
    <source>
        <dbReference type="ARBA" id="ARBA00023136"/>
    </source>
</evidence>
<organism evidence="8 9">
    <name type="scientific">Clostridium aromativorans</name>
    <dbReference type="NCBI Taxonomy" id="2836848"/>
    <lineage>
        <taxon>Bacteria</taxon>
        <taxon>Bacillati</taxon>
        <taxon>Bacillota</taxon>
        <taxon>Clostridia</taxon>
        <taxon>Eubacteriales</taxon>
        <taxon>Clostridiaceae</taxon>
        <taxon>Clostridium</taxon>
    </lineage>
</organism>
<feature type="signal peptide" evidence="7">
    <location>
        <begin position="1"/>
        <end position="24"/>
    </location>
</feature>
<feature type="chain" id="PRO_5045640500" description="Lipoprotein" evidence="7">
    <location>
        <begin position="25"/>
        <end position="277"/>
    </location>
</feature>
<evidence type="ECO:0000256" key="7">
    <source>
        <dbReference type="SAM" id="SignalP"/>
    </source>
</evidence>
<sequence length="277" mass="29891">MKKKSVISLVLAIAVGLLSGCGNGGSSNSTGSGSSKDKSVTVKIGAAAVPHAEILNHIKPTLAKEGIDLQVVVLDDEDQLNPALQENQIDANYFQHLPYLESVAKEKGYDFAVAGKVHVEPIGFYSDKIKSKSELKNGAKIAIPNNPSNEYRALELLQEQGLIKLKSGIANYSATPSDIVENSKNLQFVEVDAAQLPRVLPDVDGSIINTNLVLEAKLDPNKALFREDSKSPYANLIVVRKGDENKKEIKAIVKALNSDDVRNFIKKKYGVAVVPAF</sequence>
<comment type="similarity">
    <text evidence="6">Belongs to the nlpA lipoprotein family.</text>
</comment>
<reference evidence="8" key="1">
    <citation type="submission" date="2021-11" db="EMBL/GenBank/DDBJ databases">
        <authorList>
            <person name="Qingchun L."/>
            <person name="Dong Z."/>
            <person name="Zongwei Q."/>
            <person name="Jia Z."/>
            <person name="Duotao L."/>
        </authorList>
    </citation>
    <scope>NUCLEOTIDE SEQUENCE</scope>
    <source>
        <strain evidence="8">WLY-B-L2</strain>
    </source>
</reference>
<evidence type="ECO:0000256" key="2">
    <source>
        <dbReference type="ARBA" id="ARBA00022729"/>
    </source>
</evidence>
<evidence type="ECO:0000256" key="6">
    <source>
        <dbReference type="PIRNR" id="PIRNR002854"/>
    </source>
</evidence>
<protein>
    <recommendedName>
        <fullName evidence="6">Lipoprotein</fullName>
    </recommendedName>
</protein>
<dbReference type="EMBL" id="JAJJPB010000013">
    <property type="protein sequence ID" value="MCC9295358.1"/>
    <property type="molecule type" value="Genomic_DNA"/>
</dbReference>
<dbReference type="Proteomes" id="UP001165422">
    <property type="component" value="Unassembled WGS sequence"/>
</dbReference>
<dbReference type="PIRSF" id="PIRSF002854">
    <property type="entry name" value="MetQ"/>
    <property type="match status" value="1"/>
</dbReference>
<dbReference type="SUPFAM" id="SSF53850">
    <property type="entry name" value="Periplasmic binding protein-like II"/>
    <property type="match status" value="1"/>
</dbReference>
<accession>A0ABS8N6D0</accession>
<dbReference type="PANTHER" id="PTHR30429:SF0">
    <property type="entry name" value="METHIONINE-BINDING LIPOPROTEIN METQ"/>
    <property type="match status" value="1"/>
</dbReference>
<keyword evidence="3" id="KW-0472">Membrane</keyword>
<keyword evidence="2 7" id="KW-0732">Signal</keyword>
<evidence type="ECO:0000313" key="8">
    <source>
        <dbReference type="EMBL" id="MCC9295358.1"/>
    </source>
</evidence>
<keyword evidence="5 6" id="KW-0449">Lipoprotein</keyword>
<name>A0ABS8N6D0_9CLOT</name>
<proteinExistence type="inferred from homology"/>
<comment type="subcellular location">
    <subcellularLocation>
        <location evidence="1">Membrane</location>
        <topology evidence="1">Lipid-anchor</topology>
    </subcellularLocation>
</comment>
<keyword evidence="9" id="KW-1185">Reference proteome</keyword>
<dbReference type="Pfam" id="PF03180">
    <property type="entry name" value="Lipoprotein_9"/>
    <property type="match status" value="1"/>
</dbReference>
<evidence type="ECO:0000256" key="4">
    <source>
        <dbReference type="ARBA" id="ARBA00023139"/>
    </source>
</evidence>